<evidence type="ECO:0000313" key="2">
    <source>
        <dbReference type="EMBL" id="CAH1429096.1"/>
    </source>
</evidence>
<dbReference type="EMBL" id="CAKMRJ010002468">
    <property type="protein sequence ID" value="CAH1429096.1"/>
    <property type="molecule type" value="Genomic_DNA"/>
</dbReference>
<keyword evidence="1" id="KW-0732">Signal</keyword>
<name>A0AAU9MPW9_9ASTR</name>
<protein>
    <submittedName>
        <fullName evidence="2">Uncharacterized protein</fullName>
    </submittedName>
</protein>
<dbReference type="AlphaFoldDB" id="A0AAU9MPW9"/>
<feature type="chain" id="PRO_5043572047" evidence="1">
    <location>
        <begin position="19"/>
        <end position="68"/>
    </location>
</feature>
<feature type="signal peptide" evidence="1">
    <location>
        <begin position="1"/>
        <end position="18"/>
    </location>
</feature>
<keyword evidence="3" id="KW-1185">Reference proteome</keyword>
<accession>A0AAU9MPW9</accession>
<evidence type="ECO:0000313" key="3">
    <source>
        <dbReference type="Proteomes" id="UP001157418"/>
    </source>
</evidence>
<reference evidence="2 3" key="1">
    <citation type="submission" date="2022-01" db="EMBL/GenBank/DDBJ databases">
        <authorList>
            <person name="Xiong W."/>
            <person name="Schranz E."/>
        </authorList>
    </citation>
    <scope>NUCLEOTIDE SEQUENCE [LARGE SCALE GENOMIC DNA]</scope>
</reference>
<proteinExistence type="predicted"/>
<dbReference type="Proteomes" id="UP001157418">
    <property type="component" value="Unassembled WGS sequence"/>
</dbReference>
<gene>
    <name evidence="2" type="ORF">LVIROSA_LOCUS15974</name>
</gene>
<sequence length="68" mass="8198">MNLRMFWILILIIWKIQCPLIRIPKDNTWTVPAEEAVREHNVGPTTHCIIKDRIRSDDMSFKRIEHAW</sequence>
<comment type="caution">
    <text evidence="2">The sequence shown here is derived from an EMBL/GenBank/DDBJ whole genome shotgun (WGS) entry which is preliminary data.</text>
</comment>
<evidence type="ECO:0000256" key="1">
    <source>
        <dbReference type="SAM" id="SignalP"/>
    </source>
</evidence>
<organism evidence="2 3">
    <name type="scientific">Lactuca virosa</name>
    <dbReference type="NCBI Taxonomy" id="75947"/>
    <lineage>
        <taxon>Eukaryota</taxon>
        <taxon>Viridiplantae</taxon>
        <taxon>Streptophyta</taxon>
        <taxon>Embryophyta</taxon>
        <taxon>Tracheophyta</taxon>
        <taxon>Spermatophyta</taxon>
        <taxon>Magnoliopsida</taxon>
        <taxon>eudicotyledons</taxon>
        <taxon>Gunneridae</taxon>
        <taxon>Pentapetalae</taxon>
        <taxon>asterids</taxon>
        <taxon>campanulids</taxon>
        <taxon>Asterales</taxon>
        <taxon>Asteraceae</taxon>
        <taxon>Cichorioideae</taxon>
        <taxon>Cichorieae</taxon>
        <taxon>Lactucinae</taxon>
        <taxon>Lactuca</taxon>
    </lineage>
</organism>